<proteinExistence type="predicted"/>
<dbReference type="OrthoDB" id="191601at2759"/>
<sequence length="285" mass="32918">MCILFVHTNPKPEENEYRLIIATNRDEFYKRPAQPVYQCPETKVIAGRDMEPGREGGSWLGFKSKINSKTGETMKHCFSCLTNISNCPKVDNPTGRGRLVIDYLESELNYPEYVKLLSRNGLRYSGYNLVAVELSIDGSIQIYHHSNFPQIDSVYDGKHTLGFGNSPVSSPYMKVFHGKERFEDIIQQNFERTKLKNELLSLLKDPTKYLPDKELERRSVHALEKLSSIFVDFKEAGYGTRTHTIILIDKEWNLEFTEVTLEEPIDVDNLKWNTRTENIVIWSSI</sequence>
<dbReference type="InterPro" id="IPR008551">
    <property type="entry name" value="TANGO2"/>
</dbReference>
<comment type="caution">
    <text evidence="1">The sequence shown here is derived from an EMBL/GenBank/DDBJ whole genome shotgun (WGS) entry which is preliminary data.</text>
</comment>
<dbReference type="PANTHER" id="PTHR17985:SF8">
    <property type="entry name" value="TRANSPORT AND GOLGI ORGANIZATION PROTEIN 2 HOMOLOG"/>
    <property type="match status" value="1"/>
</dbReference>
<dbReference type="GO" id="GO:0009306">
    <property type="term" value="P:protein secretion"/>
    <property type="evidence" value="ECO:0007669"/>
    <property type="project" value="TreeGrafter"/>
</dbReference>
<dbReference type="Proteomes" id="UP000625711">
    <property type="component" value="Unassembled WGS sequence"/>
</dbReference>
<accession>A0A834MJW1</accession>
<dbReference type="EMBL" id="JAACXV010000023">
    <property type="protein sequence ID" value="KAF7286648.1"/>
    <property type="molecule type" value="Genomic_DNA"/>
</dbReference>
<reference evidence="1" key="1">
    <citation type="submission" date="2020-08" db="EMBL/GenBank/DDBJ databases">
        <title>Genome sequencing and assembly of the red palm weevil Rhynchophorus ferrugineus.</title>
        <authorList>
            <person name="Dias G.B."/>
            <person name="Bergman C.M."/>
            <person name="Manee M."/>
        </authorList>
    </citation>
    <scope>NUCLEOTIDE SEQUENCE</scope>
    <source>
        <strain evidence="1">AA-2017</strain>
        <tissue evidence="1">Whole larva</tissue>
    </source>
</reference>
<dbReference type="Pfam" id="PF05742">
    <property type="entry name" value="TANGO2"/>
    <property type="match status" value="1"/>
</dbReference>
<organism evidence="1 2">
    <name type="scientific">Rhynchophorus ferrugineus</name>
    <name type="common">Red palm weevil</name>
    <name type="synonym">Curculio ferrugineus</name>
    <dbReference type="NCBI Taxonomy" id="354439"/>
    <lineage>
        <taxon>Eukaryota</taxon>
        <taxon>Metazoa</taxon>
        <taxon>Ecdysozoa</taxon>
        <taxon>Arthropoda</taxon>
        <taxon>Hexapoda</taxon>
        <taxon>Insecta</taxon>
        <taxon>Pterygota</taxon>
        <taxon>Neoptera</taxon>
        <taxon>Endopterygota</taxon>
        <taxon>Coleoptera</taxon>
        <taxon>Polyphaga</taxon>
        <taxon>Cucujiformia</taxon>
        <taxon>Curculionidae</taxon>
        <taxon>Dryophthorinae</taxon>
        <taxon>Rhynchophorus</taxon>
    </lineage>
</organism>
<dbReference type="PANTHER" id="PTHR17985">
    <property type="entry name" value="SER/THR-RICH PROTEIN T10 IN DGCR REGION"/>
    <property type="match status" value="1"/>
</dbReference>
<protein>
    <recommendedName>
        <fullName evidence="3">Transport and golgi organization 2-like protein</fullName>
    </recommendedName>
</protein>
<keyword evidence="2" id="KW-1185">Reference proteome</keyword>
<dbReference type="GO" id="GO:0005794">
    <property type="term" value="C:Golgi apparatus"/>
    <property type="evidence" value="ECO:0007669"/>
    <property type="project" value="TreeGrafter"/>
</dbReference>
<evidence type="ECO:0000313" key="2">
    <source>
        <dbReference type="Proteomes" id="UP000625711"/>
    </source>
</evidence>
<dbReference type="GO" id="GO:0007030">
    <property type="term" value="P:Golgi organization"/>
    <property type="evidence" value="ECO:0007669"/>
    <property type="project" value="TreeGrafter"/>
</dbReference>
<name>A0A834MJW1_RHYFE</name>
<evidence type="ECO:0000313" key="1">
    <source>
        <dbReference type="EMBL" id="KAF7286648.1"/>
    </source>
</evidence>
<dbReference type="AlphaFoldDB" id="A0A834MJW1"/>
<evidence type="ECO:0008006" key="3">
    <source>
        <dbReference type="Google" id="ProtNLM"/>
    </source>
</evidence>
<gene>
    <name evidence="1" type="ORF">GWI33_004681</name>
</gene>